<keyword evidence="1" id="KW-0472">Membrane</keyword>
<feature type="transmembrane region" description="Helical" evidence="1">
    <location>
        <begin position="46"/>
        <end position="65"/>
    </location>
</feature>
<dbReference type="OrthoDB" id="70653at2759"/>
<sequence length="135" mass="15628">MSIWATSTYFLLPPAIILLILLTIPFPRVISKGIVRFVDVLFKIELAGIPVVSVITFFAFVSLAGQTYDLQKRYDHSSPGIEKHYSADLQQKASRWRSERNWWISALTFIIYWMLIRFQAMKKQLLAARPAVHED</sequence>
<keyword evidence="1" id="KW-0812">Transmembrane</keyword>
<dbReference type="Proteomes" id="UP000243217">
    <property type="component" value="Unassembled WGS sequence"/>
</dbReference>
<keyword evidence="4" id="KW-1185">Reference proteome</keyword>
<gene>
    <name evidence="3" type="ORF">THRCLA_21231</name>
</gene>
<feature type="transmembrane region" description="Helical" evidence="1">
    <location>
        <begin position="102"/>
        <end position="120"/>
    </location>
</feature>
<proteinExistence type="predicted"/>
<evidence type="ECO:0000256" key="1">
    <source>
        <dbReference type="SAM" id="Phobius"/>
    </source>
</evidence>
<feature type="domain" description="BAP29/BAP31 transmembrane" evidence="2">
    <location>
        <begin position="1"/>
        <end position="128"/>
    </location>
</feature>
<dbReference type="AlphaFoldDB" id="A0A1V9ZYP7"/>
<name>A0A1V9ZYP7_9STRA</name>
<evidence type="ECO:0000313" key="4">
    <source>
        <dbReference type="Proteomes" id="UP000243217"/>
    </source>
</evidence>
<keyword evidence="1" id="KW-1133">Transmembrane helix</keyword>
<organism evidence="3 4">
    <name type="scientific">Thraustotheca clavata</name>
    <dbReference type="NCBI Taxonomy" id="74557"/>
    <lineage>
        <taxon>Eukaryota</taxon>
        <taxon>Sar</taxon>
        <taxon>Stramenopiles</taxon>
        <taxon>Oomycota</taxon>
        <taxon>Saprolegniomycetes</taxon>
        <taxon>Saprolegniales</taxon>
        <taxon>Achlyaceae</taxon>
        <taxon>Thraustotheca</taxon>
    </lineage>
</organism>
<protein>
    <recommendedName>
        <fullName evidence="2">BAP29/BAP31 transmembrane domain-containing protein</fullName>
    </recommendedName>
</protein>
<comment type="caution">
    <text evidence="3">The sequence shown here is derived from an EMBL/GenBank/DDBJ whole genome shotgun (WGS) entry which is preliminary data.</text>
</comment>
<dbReference type="InterPro" id="IPR040463">
    <property type="entry name" value="BAP29/BAP31_N"/>
</dbReference>
<evidence type="ECO:0000313" key="3">
    <source>
        <dbReference type="EMBL" id="OQS03126.1"/>
    </source>
</evidence>
<dbReference type="EMBL" id="JNBS01000987">
    <property type="protein sequence ID" value="OQS03126.1"/>
    <property type="molecule type" value="Genomic_DNA"/>
</dbReference>
<dbReference type="Pfam" id="PF05529">
    <property type="entry name" value="Bap31"/>
    <property type="match status" value="1"/>
</dbReference>
<accession>A0A1V9ZYP7</accession>
<feature type="transmembrane region" description="Helical" evidence="1">
    <location>
        <begin position="6"/>
        <end position="26"/>
    </location>
</feature>
<reference evidence="3 4" key="1">
    <citation type="journal article" date="2014" name="Genome Biol. Evol.">
        <title>The secreted proteins of Achlya hypogyna and Thraustotheca clavata identify the ancestral oomycete secretome and reveal gene acquisitions by horizontal gene transfer.</title>
        <authorList>
            <person name="Misner I."/>
            <person name="Blouin N."/>
            <person name="Leonard G."/>
            <person name="Richards T.A."/>
            <person name="Lane C.E."/>
        </authorList>
    </citation>
    <scope>NUCLEOTIDE SEQUENCE [LARGE SCALE GENOMIC DNA]</scope>
    <source>
        <strain evidence="3 4">ATCC 34112</strain>
    </source>
</reference>
<evidence type="ECO:0000259" key="2">
    <source>
        <dbReference type="Pfam" id="PF05529"/>
    </source>
</evidence>